<protein>
    <submittedName>
        <fullName evidence="1">Uncharacterized protein</fullName>
    </submittedName>
</protein>
<sequence>MLIISQNKEKVMRFGISFNALKYAERTDRKGKQTIVRHTICISDGLLEEVAEYESKERCMEVMKEFCEVYTDGYYTTEYFDDSAKPHKMAIYMRNQVYEFPEK</sequence>
<dbReference type="EMBL" id="BK015240">
    <property type="protein sequence ID" value="DAD97424.1"/>
    <property type="molecule type" value="Genomic_DNA"/>
</dbReference>
<evidence type="ECO:0000313" key="1">
    <source>
        <dbReference type="EMBL" id="DAD97424.1"/>
    </source>
</evidence>
<organism evidence="1">
    <name type="scientific">Siphoviridae sp. ct5zp6</name>
    <dbReference type="NCBI Taxonomy" id="2826296"/>
    <lineage>
        <taxon>Viruses</taxon>
        <taxon>Duplodnaviria</taxon>
        <taxon>Heunggongvirae</taxon>
        <taxon>Uroviricota</taxon>
        <taxon>Caudoviricetes</taxon>
    </lineage>
</organism>
<proteinExistence type="predicted"/>
<accession>A0A8S5NT72</accession>
<name>A0A8S5NT72_9CAUD</name>
<reference evidence="1" key="1">
    <citation type="journal article" date="2021" name="Proc. Natl. Acad. Sci. U.S.A.">
        <title>A Catalog of Tens of Thousands of Viruses from Human Metagenomes Reveals Hidden Associations with Chronic Diseases.</title>
        <authorList>
            <person name="Tisza M.J."/>
            <person name="Buck C.B."/>
        </authorList>
    </citation>
    <scope>NUCLEOTIDE SEQUENCE</scope>
    <source>
        <strain evidence="1">Ct5zp6</strain>
    </source>
</reference>